<organism evidence="2 3">
    <name type="scientific">Prauserella salsuginis</name>
    <dbReference type="NCBI Taxonomy" id="387889"/>
    <lineage>
        <taxon>Bacteria</taxon>
        <taxon>Bacillati</taxon>
        <taxon>Actinomycetota</taxon>
        <taxon>Actinomycetes</taxon>
        <taxon>Pseudonocardiales</taxon>
        <taxon>Pseudonocardiaceae</taxon>
        <taxon>Prauserella</taxon>
        <taxon>Prauserella salsuginis group</taxon>
    </lineage>
</organism>
<dbReference type="PANTHER" id="PTHR21310">
    <property type="entry name" value="AMINOGLYCOSIDE PHOSPHOTRANSFERASE-RELATED-RELATED"/>
    <property type="match status" value="1"/>
</dbReference>
<name>A0ABW6G4B4_9PSEU</name>
<sequence length="294" mass="31769">MSLVASPAPGALSAAARVAGPGSSVASVSPLTGGAHASTFLVRTTNPDRDLILRQFEAGDPAADDEARALRIIDTAGGLAPRLLARSGDAPDTTPWVLISRMPGTADIRPADPHRAARQLGETLARLHSAECGSSPQLQTVFERRGRRTRLSGPAASVVDALWHTTIAAAPLVLTHGDYQSGNVVWSGDRLTGVVDWEGAARGPAGYDLSWCRFDLYLLYGEPVADTCLRAYREAGGLVHDPYPWDLWTLARSHRSVETWVPNYRDLGRTDLTAAELRRRHTAWTTDLLRRHEG</sequence>
<evidence type="ECO:0000313" key="2">
    <source>
        <dbReference type="EMBL" id="MFD6793996.1"/>
    </source>
</evidence>
<dbReference type="Gene3D" id="3.90.1200.10">
    <property type="match status" value="1"/>
</dbReference>
<dbReference type="Pfam" id="PF01636">
    <property type="entry name" value="APH"/>
    <property type="match status" value="1"/>
</dbReference>
<reference evidence="2 3" key="1">
    <citation type="submission" date="2024-09" db="EMBL/GenBank/DDBJ databases">
        <title>The Natural Products Discovery Center: Release of the First 8490 Sequenced Strains for Exploring Actinobacteria Biosynthetic Diversity.</title>
        <authorList>
            <person name="Kalkreuter E."/>
            <person name="Kautsar S.A."/>
            <person name="Yang D."/>
            <person name="Bader C.D."/>
            <person name="Teijaro C.N."/>
            <person name="Fluegel L."/>
            <person name="Davis C.M."/>
            <person name="Simpson J.R."/>
            <person name="Lauterbach L."/>
            <person name="Steele A.D."/>
            <person name="Gui C."/>
            <person name="Meng S."/>
            <person name="Li G."/>
            <person name="Viehrig K."/>
            <person name="Ye F."/>
            <person name="Su P."/>
            <person name="Kiefer A.F."/>
            <person name="Nichols A."/>
            <person name="Cepeda A.J."/>
            <person name="Yan W."/>
            <person name="Fan B."/>
            <person name="Jiang Y."/>
            <person name="Adhikari A."/>
            <person name="Zheng C.-J."/>
            <person name="Schuster L."/>
            <person name="Cowan T.M."/>
            <person name="Smanski M.J."/>
            <person name="Chevrette M.G."/>
            <person name="De Carvalho L.P.S."/>
            <person name="Shen B."/>
        </authorList>
    </citation>
    <scope>NUCLEOTIDE SEQUENCE [LARGE SCALE GENOMIC DNA]</scope>
    <source>
        <strain evidence="2 3">NPDC060353</strain>
    </source>
</reference>
<dbReference type="SUPFAM" id="SSF56112">
    <property type="entry name" value="Protein kinase-like (PK-like)"/>
    <property type="match status" value="1"/>
</dbReference>
<gene>
    <name evidence="2" type="ORF">ACFWGY_11710</name>
</gene>
<protein>
    <submittedName>
        <fullName evidence="2">Phosphotransferase family protein</fullName>
    </submittedName>
</protein>
<comment type="caution">
    <text evidence="2">The sequence shown here is derived from an EMBL/GenBank/DDBJ whole genome shotgun (WGS) entry which is preliminary data.</text>
</comment>
<dbReference type="InterPro" id="IPR002575">
    <property type="entry name" value="Aminoglycoside_PTrfase"/>
</dbReference>
<keyword evidence="3" id="KW-1185">Reference proteome</keyword>
<dbReference type="Proteomes" id="UP001598673">
    <property type="component" value="Unassembled WGS sequence"/>
</dbReference>
<evidence type="ECO:0000313" key="3">
    <source>
        <dbReference type="Proteomes" id="UP001598673"/>
    </source>
</evidence>
<dbReference type="RefSeq" id="WP_258935809.1">
    <property type="nucleotide sequence ID" value="NZ_JANBBF010000008.1"/>
</dbReference>
<accession>A0ABW6G4B4</accession>
<dbReference type="InterPro" id="IPR011009">
    <property type="entry name" value="Kinase-like_dom_sf"/>
</dbReference>
<evidence type="ECO:0000259" key="1">
    <source>
        <dbReference type="Pfam" id="PF01636"/>
    </source>
</evidence>
<proteinExistence type="predicted"/>
<feature type="domain" description="Aminoglycoside phosphotransferase" evidence="1">
    <location>
        <begin position="28"/>
        <end position="235"/>
    </location>
</feature>
<dbReference type="EMBL" id="JBHXCV010000006">
    <property type="protein sequence ID" value="MFD6793996.1"/>
    <property type="molecule type" value="Genomic_DNA"/>
</dbReference>
<dbReference type="InterPro" id="IPR051678">
    <property type="entry name" value="AGP_Transferase"/>
</dbReference>